<protein>
    <submittedName>
        <fullName evidence="3">Uncharacterized protein LOC128778894</fullName>
    </submittedName>
</protein>
<proteinExistence type="predicted"/>
<evidence type="ECO:0000313" key="3">
    <source>
        <dbReference type="RefSeq" id="XP_053765476.1"/>
    </source>
</evidence>
<name>A0A9W2W3T5_PANPR</name>
<evidence type="ECO:0000313" key="2">
    <source>
        <dbReference type="Proteomes" id="UP001165780"/>
    </source>
</evidence>
<feature type="region of interest" description="Disordered" evidence="1">
    <location>
        <begin position="1"/>
        <end position="27"/>
    </location>
</feature>
<accession>A0A9W2W3T5</accession>
<gene>
    <name evidence="3" type="primary">LOC128778894</name>
</gene>
<dbReference type="GeneID" id="128778894"/>
<keyword evidence="2" id="KW-1185">Reference proteome</keyword>
<evidence type="ECO:0000256" key="1">
    <source>
        <dbReference type="SAM" id="MobiDB-lite"/>
    </source>
</evidence>
<reference evidence="3" key="1">
    <citation type="submission" date="2025-08" db="UniProtKB">
        <authorList>
            <consortium name="RefSeq"/>
        </authorList>
    </citation>
    <scope>IDENTIFICATION</scope>
    <source>
        <tissue evidence="3">Whole blood</tissue>
    </source>
</reference>
<dbReference type="AlphaFoldDB" id="A0A9W2W3T5"/>
<dbReference type="RefSeq" id="XP_053765476.1">
    <property type="nucleotide sequence ID" value="XM_053909501.1"/>
</dbReference>
<sequence length="207" mass="22530">MNISVLRGSEAQNPDSWLPGSDRHPLPTTLNTEMNRSQFSGPAPKLLLSESLPKVTCAPPEPPFRQQRHLLVRDGHGPVLGHTVRCSRRTGHIFLVSGPPPWGPLRLGTSCGCRSPSASFQSCPVEQRLRKEAGLPTHLLLDEHLQYGLKGGGVAEVGRVGPAPGDSITRTPLTLNRVVLRAQKPDSPAAGRHRWARSPGVRLYHIQ</sequence>
<organism evidence="2 3">
    <name type="scientific">Panthera pardus</name>
    <name type="common">Leopard</name>
    <name type="synonym">Felis pardus</name>
    <dbReference type="NCBI Taxonomy" id="9691"/>
    <lineage>
        <taxon>Eukaryota</taxon>
        <taxon>Metazoa</taxon>
        <taxon>Chordata</taxon>
        <taxon>Craniata</taxon>
        <taxon>Vertebrata</taxon>
        <taxon>Euteleostomi</taxon>
        <taxon>Mammalia</taxon>
        <taxon>Eutheria</taxon>
        <taxon>Laurasiatheria</taxon>
        <taxon>Carnivora</taxon>
        <taxon>Feliformia</taxon>
        <taxon>Felidae</taxon>
        <taxon>Pantherinae</taxon>
        <taxon>Panthera</taxon>
    </lineage>
</organism>
<dbReference type="Proteomes" id="UP001165780">
    <property type="component" value="Unplaced"/>
</dbReference>